<feature type="domain" description="C2H2-type" evidence="2">
    <location>
        <begin position="23"/>
        <end position="44"/>
    </location>
</feature>
<comment type="caution">
    <text evidence="3">The sequence shown here is derived from an EMBL/GenBank/DDBJ whole genome shotgun (WGS) entry which is preliminary data.</text>
</comment>
<keyword evidence="1" id="KW-1133">Transmembrane helix</keyword>
<dbReference type="InterPro" id="IPR013087">
    <property type="entry name" value="Znf_C2H2_type"/>
</dbReference>
<keyword evidence="4" id="KW-1185">Reference proteome</keyword>
<dbReference type="AlphaFoldDB" id="A0A9Q4L018"/>
<dbReference type="Proteomes" id="UP001154061">
    <property type="component" value="Unassembled WGS sequence"/>
</dbReference>
<evidence type="ECO:0000313" key="3">
    <source>
        <dbReference type="EMBL" id="MDF9744283.1"/>
    </source>
</evidence>
<reference evidence="3" key="1">
    <citation type="submission" date="2022-06" db="EMBL/GenBank/DDBJ databases">
        <title>Natrinema sp. a new haloarchaeum isolate from saline soil.</title>
        <authorList>
            <person name="Strakova D."/>
            <person name="Galisteo C."/>
            <person name="Sanchez-Porro C."/>
            <person name="Ventosa A."/>
        </authorList>
    </citation>
    <scope>NUCLEOTIDE SEQUENCE</scope>
    <source>
        <strain evidence="3">S1CR25-10</strain>
    </source>
</reference>
<dbReference type="Pfam" id="PF24166">
    <property type="entry name" value="DUF7410"/>
    <property type="match status" value="1"/>
</dbReference>
<keyword evidence="1" id="KW-0472">Membrane</keyword>
<keyword evidence="1" id="KW-0812">Transmembrane</keyword>
<evidence type="ECO:0000313" key="4">
    <source>
        <dbReference type="Proteomes" id="UP001154061"/>
    </source>
</evidence>
<accession>A0A9Q4L018</accession>
<gene>
    <name evidence="3" type="ORF">NDI89_01670</name>
</gene>
<dbReference type="InterPro" id="IPR055833">
    <property type="entry name" value="DUF7410"/>
</dbReference>
<protein>
    <recommendedName>
        <fullName evidence="2">C2H2-type domain-containing protein</fullName>
    </recommendedName>
</protein>
<evidence type="ECO:0000259" key="2">
    <source>
        <dbReference type="PROSITE" id="PS00028"/>
    </source>
</evidence>
<dbReference type="PROSITE" id="PS00028">
    <property type="entry name" value="ZINC_FINGER_C2H2_1"/>
    <property type="match status" value="1"/>
</dbReference>
<sequence>MATDRALEREYQVPADEAPGATCPYCGRPFRAERYATFHIGVDHTEECSEGERDAFEDERDDEEYDLFTFHFKAAISVFLVYFLFTFIYALVWAGQ</sequence>
<evidence type="ECO:0000256" key="1">
    <source>
        <dbReference type="SAM" id="Phobius"/>
    </source>
</evidence>
<feature type="transmembrane region" description="Helical" evidence="1">
    <location>
        <begin position="74"/>
        <end position="94"/>
    </location>
</feature>
<dbReference type="RefSeq" id="WP_277519767.1">
    <property type="nucleotide sequence ID" value="NZ_JAMQOT010000001.1"/>
</dbReference>
<dbReference type="EMBL" id="JAMQOT010000001">
    <property type="protein sequence ID" value="MDF9744283.1"/>
    <property type="molecule type" value="Genomic_DNA"/>
</dbReference>
<proteinExistence type="predicted"/>
<organism evidence="3 4">
    <name type="scientific">Natrinema salsiterrestre</name>
    <dbReference type="NCBI Taxonomy" id="2950540"/>
    <lineage>
        <taxon>Archaea</taxon>
        <taxon>Methanobacteriati</taxon>
        <taxon>Methanobacteriota</taxon>
        <taxon>Stenosarchaea group</taxon>
        <taxon>Halobacteria</taxon>
        <taxon>Halobacteriales</taxon>
        <taxon>Natrialbaceae</taxon>
        <taxon>Natrinema</taxon>
    </lineage>
</organism>
<name>A0A9Q4L018_9EURY</name>